<name>A0AA39CJF7_9EURO</name>
<dbReference type="Proteomes" id="UP001172673">
    <property type="component" value="Unassembled WGS sequence"/>
</dbReference>
<evidence type="ECO:0000313" key="2">
    <source>
        <dbReference type="Proteomes" id="UP001172673"/>
    </source>
</evidence>
<proteinExistence type="predicted"/>
<comment type="caution">
    <text evidence="1">The sequence shown here is derived from an EMBL/GenBank/DDBJ whole genome shotgun (WGS) entry which is preliminary data.</text>
</comment>
<keyword evidence="2" id="KW-1185">Reference proteome</keyword>
<protein>
    <submittedName>
        <fullName evidence="1">Uncharacterized protein</fullName>
    </submittedName>
</protein>
<organism evidence="1 2">
    <name type="scientific">Cladophialophora chaetospira</name>
    <dbReference type="NCBI Taxonomy" id="386627"/>
    <lineage>
        <taxon>Eukaryota</taxon>
        <taxon>Fungi</taxon>
        <taxon>Dikarya</taxon>
        <taxon>Ascomycota</taxon>
        <taxon>Pezizomycotina</taxon>
        <taxon>Eurotiomycetes</taxon>
        <taxon>Chaetothyriomycetidae</taxon>
        <taxon>Chaetothyriales</taxon>
        <taxon>Herpotrichiellaceae</taxon>
        <taxon>Cladophialophora</taxon>
    </lineage>
</organism>
<dbReference type="AlphaFoldDB" id="A0AA39CJF7"/>
<sequence>MADEELPVPIFDLYDFDVRELVLGWATDHVRKIDAAYGQRGGWEKWAQVEIATMLADHISNLMASDANAPIHTVTREVPAYYVDIVISATDRNDSSRQDFLIVELKCESAQAKATTFAAGVDEDFAKISGDFKQQFQPAQLYAFAFTMSQDGYQKMAAEVRSWAKAASQVPGQRSSDGTGPAEAITNELALWSFEADDKGRGTKYDSLLAAYPEAAFL</sequence>
<evidence type="ECO:0000313" key="1">
    <source>
        <dbReference type="EMBL" id="KAJ9610470.1"/>
    </source>
</evidence>
<dbReference type="EMBL" id="JAPDRK010000007">
    <property type="protein sequence ID" value="KAJ9610470.1"/>
    <property type="molecule type" value="Genomic_DNA"/>
</dbReference>
<accession>A0AA39CJF7</accession>
<reference evidence="1" key="1">
    <citation type="submission" date="2022-10" db="EMBL/GenBank/DDBJ databases">
        <title>Culturing micro-colonial fungi from biological soil crusts in the Mojave desert and describing Neophaeococcomyces mojavensis, and introducing the new genera and species Taxawa tesnikishii.</title>
        <authorList>
            <person name="Kurbessoian T."/>
            <person name="Stajich J.E."/>
        </authorList>
    </citation>
    <scope>NUCLEOTIDE SEQUENCE</scope>
    <source>
        <strain evidence="1">TK_41</strain>
    </source>
</reference>
<gene>
    <name evidence="1" type="ORF">H2200_005247</name>
</gene>